<evidence type="ECO:0000313" key="2">
    <source>
        <dbReference type="EMBL" id="PFH32249.1"/>
    </source>
</evidence>
<feature type="compositionally biased region" description="Basic and acidic residues" evidence="1">
    <location>
        <begin position="984"/>
        <end position="1013"/>
    </location>
</feature>
<gene>
    <name evidence="2" type="ORF">BESB_021900</name>
</gene>
<reference evidence="2 3" key="1">
    <citation type="submission" date="2017-09" db="EMBL/GenBank/DDBJ databases">
        <title>Genome sequencing of Besnoitia besnoiti strain Bb-Ger1.</title>
        <authorList>
            <person name="Schares G."/>
            <person name="Venepally P."/>
            <person name="Lorenzi H.A."/>
        </authorList>
    </citation>
    <scope>NUCLEOTIDE SEQUENCE [LARGE SCALE GENOMIC DNA]</scope>
    <source>
        <strain evidence="2 3">Bb-Ger1</strain>
    </source>
</reference>
<feature type="region of interest" description="Disordered" evidence="1">
    <location>
        <begin position="103"/>
        <end position="138"/>
    </location>
</feature>
<organism evidence="2 3">
    <name type="scientific">Besnoitia besnoiti</name>
    <name type="common">Apicomplexan protozoan</name>
    <dbReference type="NCBI Taxonomy" id="94643"/>
    <lineage>
        <taxon>Eukaryota</taxon>
        <taxon>Sar</taxon>
        <taxon>Alveolata</taxon>
        <taxon>Apicomplexa</taxon>
        <taxon>Conoidasida</taxon>
        <taxon>Coccidia</taxon>
        <taxon>Eucoccidiorida</taxon>
        <taxon>Eimeriorina</taxon>
        <taxon>Sarcocystidae</taxon>
        <taxon>Besnoitia</taxon>
    </lineage>
</organism>
<feature type="compositionally biased region" description="Low complexity" evidence="1">
    <location>
        <begin position="111"/>
        <end position="128"/>
    </location>
</feature>
<feature type="region of interest" description="Disordered" evidence="1">
    <location>
        <begin position="2078"/>
        <end position="2097"/>
    </location>
</feature>
<feature type="region of interest" description="Disordered" evidence="1">
    <location>
        <begin position="1097"/>
        <end position="1139"/>
    </location>
</feature>
<feature type="region of interest" description="Disordered" evidence="1">
    <location>
        <begin position="1660"/>
        <end position="1713"/>
    </location>
</feature>
<feature type="compositionally biased region" description="Acidic residues" evidence="1">
    <location>
        <begin position="814"/>
        <end position="840"/>
    </location>
</feature>
<name>A0A2A9M2T4_BESBE</name>
<feature type="compositionally biased region" description="Low complexity" evidence="1">
    <location>
        <begin position="439"/>
        <end position="451"/>
    </location>
</feature>
<dbReference type="GeneID" id="40307251"/>
<feature type="compositionally biased region" description="Basic and acidic residues" evidence="1">
    <location>
        <begin position="1123"/>
        <end position="1134"/>
    </location>
</feature>
<accession>A0A2A9M2T4</accession>
<feature type="region of interest" description="Disordered" evidence="1">
    <location>
        <begin position="1550"/>
        <end position="1623"/>
    </location>
</feature>
<feature type="region of interest" description="Disordered" evidence="1">
    <location>
        <begin position="1386"/>
        <end position="1408"/>
    </location>
</feature>
<evidence type="ECO:0000313" key="3">
    <source>
        <dbReference type="Proteomes" id="UP000224006"/>
    </source>
</evidence>
<feature type="region of interest" description="Disordered" evidence="1">
    <location>
        <begin position="2137"/>
        <end position="2165"/>
    </location>
</feature>
<dbReference type="Proteomes" id="UP000224006">
    <property type="component" value="Chromosome XI"/>
</dbReference>
<feature type="compositionally biased region" description="Low complexity" evidence="1">
    <location>
        <begin position="1097"/>
        <end position="1107"/>
    </location>
</feature>
<dbReference type="OrthoDB" id="331754at2759"/>
<feature type="region of interest" description="Disordered" evidence="1">
    <location>
        <begin position="296"/>
        <end position="362"/>
    </location>
</feature>
<dbReference type="EMBL" id="NWUJ01000012">
    <property type="protein sequence ID" value="PFH32249.1"/>
    <property type="molecule type" value="Genomic_DNA"/>
</dbReference>
<feature type="region of interest" description="Disordered" evidence="1">
    <location>
        <begin position="1727"/>
        <end position="1777"/>
    </location>
</feature>
<feature type="region of interest" description="Disordered" evidence="1">
    <location>
        <begin position="241"/>
        <end position="274"/>
    </location>
</feature>
<feature type="region of interest" description="Disordered" evidence="1">
    <location>
        <begin position="1848"/>
        <end position="1886"/>
    </location>
</feature>
<evidence type="ECO:0000256" key="1">
    <source>
        <dbReference type="SAM" id="MobiDB-lite"/>
    </source>
</evidence>
<feature type="region of interest" description="Disordered" evidence="1">
    <location>
        <begin position="508"/>
        <end position="561"/>
    </location>
</feature>
<feature type="compositionally biased region" description="Basic and acidic residues" evidence="1">
    <location>
        <begin position="296"/>
        <end position="316"/>
    </location>
</feature>
<protein>
    <submittedName>
        <fullName evidence="2">Uncharacterized protein</fullName>
    </submittedName>
</protein>
<feature type="compositionally biased region" description="Low complexity" evidence="1">
    <location>
        <begin position="521"/>
        <end position="534"/>
    </location>
</feature>
<feature type="compositionally biased region" description="Basic residues" evidence="1">
    <location>
        <begin position="844"/>
        <end position="859"/>
    </location>
</feature>
<feature type="region of interest" description="Disordered" evidence="1">
    <location>
        <begin position="1464"/>
        <end position="1494"/>
    </location>
</feature>
<feature type="region of interest" description="Disordered" evidence="1">
    <location>
        <begin position="975"/>
        <end position="1013"/>
    </location>
</feature>
<feature type="compositionally biased region" description="Basic residues" evidence="1">
    <location>
        <begin position="2151"/>
        <end position="2162"/>
    </location>
</feature>
<proteinExistence type="predicted"/>
<sequence length="2453" mass="258005">MGQKKAFLSGVDTPLEGGSRPCVVTIGKFVTIWRQRAERGGALRPLSACVRPSPDGHFLACCTGGTSLCVLDAVGVTDPARRLPFAGDGASVVSVLLPHDHPPPAQPPLFSPSAALSPSSRAELRASPQHPSNEPVPGRGFVSAEAARHDAPTNEVFRMLRLASDDPENRRFRCFTWSPPLLRRFDLRAGRVVSLDLGASLLCAATRDGSVALWGVPCRRRPLQQRLSLLCDLSRVWEAAFSSGGGGTRAAERRGSAGGRAAGTRTEARRGDEASPPLCHWWVSCNSVSDGHQGCREAKAASERSARRATPNRESRSLPAGETDSRPEADPVPTPLPSLTSVAGETAAGVQSEGSARRRSRGARFKEGGVVGLAACSGDECIRSLRDPLVAFTPNAASLLFLRRPSEVTARATASGNAERVEPTASQGLSRASCGSQDPACGAGPAAPSGRRSAEGLVVSRRLESAFSEEDDAQQDVATARVCLCAVAGAHAISIFWVSNTSSVRRRSSYQDTDADREPAADSSGRAGSGRRAGLQMEVPSKRRRTSLDEPTAPALAADRTLRAAETGDVCVQPAVEAAVNSCAEGAGRVHGEGEAPTSSSRGARRGRKPPRPFGRGGSAEGAAVPRGGRMSQASDTLEEGEGADRQEAPGTASTPGGGELKAGDCTASTGKGRKLEFSSRAKRTSRVSGQGDEEEGPRSDADAPVLPPALRPNGRPVRTCRSRNPVRIIDESTDEEMGGTSADDEGEAKGNQKKETARARPSEGIQKAKAKGSCSKGPGKGVEEKSGRKRKWKPASSDEDDDLYQADSSQESSSDDDDLVDEDESDSGSAEEEDSEEETGGERKRKKSSGRAQQKKRTANAGPKGRQKANGGTGETRLAATPHARKPRPSRMLVLPSQHDELHRALSAGCGASSKSGTAPGRGEGDAISAPGLSVTLLQVLLLPGSSTEAEGFSTGFWRPSRREKISDIALTPLAVEQVTPQTREKPGERSRDLRERKEAAGEADKRGEPERAERALQFQVLVTTCNGSLLAFPCRYLVRWRESAEDGSRAGLPHLEVLRCDAATPQLLLPGVGLPATDLTVQAFLPFFGLQPPPGAEASAPASGARTPGAHVLEPSGGAAEAERRPDQDAVRQKKSLSDTNSQATSWLWAVCACGELLRAVVFDGCCWTSAPLDGSPAEAGPWRGAAESAPAVASFAALVPLDHVPPGAWDAFAPFLPPLAGRAESLQRAREDAWLPQAALLAVDPFGALVPYVLSSSADLRSLPSAQPQPPNSSSLCEERRWTLRRLGHSAACGSACDAAEEGSLMRPLACGTRLGGCCQNLVAWHNRPTHSNGVRCGAERSSAASNADVRSMARSSDQCSAVTAVYVAAARGAGFRVFGADGTSDSEEARRQTGGVGGSMQDKQRRLHKMSSLACSDANGKSCAEGSRTSLPDEPTSLGVLLSELRGRSAHQLQVMQQLGKLRPRSMQQRHNQQQTRGGRPTRGGSTLLGLASSSSGTLLFSLTLHQQVYVHLAVAPVAASVVELLLLAWHRRSRQVLAAMRDLVSQARPERPRGSPASGGEYPHGGEQGSGAEAARGPLQTEEAQKRGGDRQEESGCDGRDKGCSVVPLAPAPSSPHVVPTLRLPLALARTALEAADATSLWDIGLFLWGAIRPASSASHSPSRAARAAGTHENGPRRRSARSSSALSWDEAELEEGGLSGDSLEDHGSGFVVSDDDKCAGRSDASASCRPGAGALAESRHGGLEENDEPQIGERERANGLHPPTKLPGEPKECWSRSKMQLLIAQRDSLLRVWEDGLRSFEVPVKPEDVPSLANDLMGVSLLRALSEGNCFGSRFFAHADVDRGSSGECSGQRRLVSEQRGNAERKPARTDDGGDRGLSGSGTTAYSLAELQGSLRESAETPQADLRRQLLLGLLLFSLDAASGRFGFQQRLSTEIGRTGCEALASGSLEASRVSGPLCCLLLHLRQGVDWAPICDSSVLACFSQDQGSVNKGTCQRRPCDRRSAEVGPQGLGSWETAGSSDWVHADANGAGETQQQHKRYIAQGNCFGMLWHWERVKAIAATVFLSLSSGRGEASSQPASPGDTSAASAPSHAGSLALSFEEEAGIAAAKNMICLQSLVAVLSLSQQPTVTSSPVLPRGADWSRRRREHAKHAPSRRSELAEVDYCHRVATGAGPVSETGVCISGGSPPTCSGSIGGVEGPDKTLHGPVDPWIELEAQLKSIWGLGSLLKGPTGPDVHGDEPLSSKVLARSSTRQPHPFGVVIYPGLPSVLSLPHLEQKLSSSPFLPSDDTNGVATVPRGANDGVRRFHGVGDGLAIACLSTHTSAEVAYGNSFVEGRGSVVGIYSCITCGSRAEVALSGRGNSISRRAESESPIAGEARLHDGSQVGWWSSACQLLTTPFRGISTFGGEERGNHRSICLQLGSILGGGGASLRCPLCRGDLRRAD</sequence>
<dbReference type="VEuPathDB" id="ToxoDB:BESB_021900"/>
<feature type="compositionally biased region" description="Basic and acidic residues" evidence="1">
    <location>
        <begin position="1588"/>
        <end position="1608"/>
    </location>
</feature>
<feature type="compositionally biased region" description="Acidic residues" evidence="1">
    <location>
        <begin position="732"/>
        <end position="747"/>
    </location>
</feature>
<dbReference type="RefSeq" id="XP_029216258.1">
    <property type="nucleotide sequence ID" value="XM_029360899.1"/>
</dbReference>
<dbReference type="KEGG" id="bbes:BESB_021900"/>
<feature type="region of interest" description="Disordered" evidence="1">
    <location>
        <begin position="413"/>
        <end position="455"/>
    </location>
</feature>
<feature type="compositionally biased region" description="Low complexity" evidence="1">
    <location>
        <begin position="1477"/>
        <end position="1494"/>
    </location>
</feature>
<feature type="compositionally biased region" description="Basic and acidic residues" evidence="1">
    <location>
        <begin position="1861"/>
        <end position="1881"/>
    </location>
</feature>
<comment type="caution">
    <text evidence="2">The sequence shown here is derived from an EMBL/GenBank/DDBJ whole genome shotgun (WGS) entry which is preliminary data.</text>
</comment>
<feature type="compositionally biased region" description="Polar residues" evidence="1">
    <location>
        <begin position="424"/>
        <end position="436"/>
    </location>
</feature>
<feature type="compositionally biased region" description="Polar residues" evidence="1">
    <location>
        <begin position="2078"/>
        <end position="2095"/>
    </location>
</feature>
<keyword evidence="3" id="KW-1185">Reference proteome</keyword>
<feature type="compositionally biased region" description="Low complexity" evidence="1">
    <location>
        <begin position="1660"/>
        <end position="1674"/>
    </location>
</feature>
<feature type="compositionally biased region" description="Basic and acidic residues" evidence="1">
    <location>
        <begin position="748"/>
        <end position="762"/>
    </location>
</feature>
<feature type="region of interest" description="Disordered" evidence="1">
    <location>
        <begin position="585"/>
        <end position="928"/>
    </location>
</feature>